<comment type="catalytic activity">
    <reaction evidence="6 8">
        <text>[(1-&gt;4)-alpha-D-galacturonosyl methyl ester](n) + n H2O = [(1-&gt;4)-alpha-D-galacturonosyl](n) + n methanol + n H(+)</text>
        <dbReference type="Rhea" id="RHEA:22380"/>
        <dbReference type="Rhea" id="RHEA-COMP:14570"/>
        <dbReference type="Rhea" id="RHEA-COMP:14573"/>
        <dbReference type="ChEBI" id="CHEBI:15377"/>
        <dbReference type="ChEBI" id="CHEBI:15378"/>
        <dbReference type="ChEBI" id="CHEBI:17790"/>
        <dbReference type="ChEBI" id="CHEBI:140522"/>
        <dbReference type="ChEBI" id="CHEBI:140523"/>
        <dbReference type="EC" id="3.1.1.11"/>
    </reaction>
</comment>
<evidence type="ECO:0000256" key="7">
    <source>
        <dbReference type="PROSITE-ProRule" id="PRU10040"/>
    </source>
</evidence>
<gene>
    <name evidence="10" type="ORF">O181_004524</name>
</gene>
<dbReference type="AlphaFoldDB" id="A0A9Q3BGD4"/>
<reference evidence="10" key="1">
    <citation type="submission" date="2021-03" db="EMBL/GenBank/DDBJ databases">
        <title>Draft genome sequence of rust myrtle Austropuccinia psidii MF-1, a brazilian biotype.</title>
        <authorList>
            <person name="Quecine M.C."/>
            <person name="Pachon D.M.R."/>
            <person name="Bonatelli M.L."/>
            <person name="Correr F.H."/>
            <person name="Franceschini L.M."/>
            <person name="Leite T.F."/>
            <person name="Margarido G.R.A."/>
            <person name="Almeida C.A."/>
            <person name="Ferrarezi J.A."/>
            <person name="Labate C.A."/>
        </authorList>
    </citation>
    <scope>NUCLEOTIDE SEQUENCE</scope>
    <source>
        <strain evidence="10">MF-1</strain>
    </source>
</reference>
<dbReference type="InterPro" id="IPR012334">
    <property type="entry name" value="Pectin_lyas_fold"/>
</dbReference>
<dbReference type="InterPro" id="IPR011050">
    <property type="entry name" value="Pectin_lyase_fold/virulence"/>
</dbReference>
<dbReference type="SUPFAM" id="SSF51126">
    <property type="entry name" value="Pectin lyase-like"/>
    <property type="match status" value="1"/>
</dbReference>
<protein>
    <recommendedName>
        <fullName evidence="3 8">Pectinesterase</fullName>
        <ecNumber evidence="3 8">3.1.1.11</ecNumber>
    </recommendedName>
</protein>
<dbReference type="GO" id="GO:0042545">
    <property type="term" value="P:cell wall modification"/>
    <property type="evidence" value="ECO:0007669"/>
    <property type="project" value="UniProtKB-UniRule"/>
</dbReference>
<keyword evidence="11" id="KW-1185">Reference proteome</keyword>
<keyword evidence="4 8" id="KW-0378">Hydrolase</keyword>
<organism evidence="10 11">
    <name type="scientific">Austropuccinia psidii MF-1</name>
    <dbReference type="NCBI Taxonomy" id="1389203"/>
    <lineage>
        <taxon>Eukaryota</taxon>
        <taxon>Fungi</taxon>
        <taxon>Dikarya</taxon>
        <taxon>Basidiomycota</taxon>
        <taxon>Pucciniomycotina</taxon>
        <taxon>Pucciniomycetes</taxon>
        <taxon>Pucciniales</taxon>
        <taxon>Sphaerophragmiaceae</taxon>
        <taxon>Austropuccinia</taxon>
    </lineage>
</organism>
<comment type="caution">
    <text evidence="10">The sequence shown here is derived from an EMBL/GenBank/DDBJ whole genome shotgun (WGS) entry which is preliminary data.</text>
</comment>
<keyword evidence="8" id="KW-0964">Secreted</keyword>
<evidence type="ECO:0000256" key="8">
    <source>
        <dbReference type="RuleBase" id="RU000589"/>
    </source>
</evidence>
<evidence type="ECO:0000256" key="5">
    <source>
        <dbReference type="ARBA" id="ARBA00023085"/>
    </source>
</evidence>
<evidence type="ECO:0000256" key="6">
    <source>
        <dbReference type="ARBA" id="ARBA00047928"/>
    </source>
</evidence>
<dbReference type="EC" id="3.1.1.11" evidence="3 8"/>
<dbReference type="GO" id="GO:0030599">
    <property type="term" value="F:pectinesterase activity"/>
    <property type="evidence" value="ECO:0007669"/>
    <property type="project" value="UniProtKB-UniRule"/>
</dbReference>
<evidence type="ECO:0000256" key="2">
    <source>
        <dbReference type="ARBA" id="ARBA00008891"/>
    </source>
</evidence>
<dbReference type="InterPro" id="IPR000070">
    <property type="entry name" value="Pectinesterase_cat"/>
</dbReference>
<dbReference type="PANTHER" id="PTHR31321">
    <property type="entry name" value="ACYL-COA THIOESTER HYDROLASE YBHC-RELATED"/>
    <property type="match status" value="1"/>
</dbReference>
<feature type="domain" description="Pectinesterase catalytic" evidence="9">
    <location>
        <begin position="79"/>
        <end position="354"/>
    </location>
</feature>
<name>A0A9Q3BGD4_9BASI</name>
<dbReference type="PROSITE" id="PS00503">
    <property type="entry name" value="PECTINESTERASE_2"/>
    <property type="match status" value="1"/>
</dbReference>
<evidence type="ECO:0000256" key="4">
    <source>
        <dbReference type="ARBA" id="ARBA00022801"/>
    </source>
</evidence>
<dbReference type="EMBL" id="AVOT02000885">
    <property type="protein sequence ID" value="MBW0464809.1"/>
    <property type="molecule type" value="Genomic_DNA"/>
</dbReference>
<evidence type="ECO:0000256" key="1">
    <source>
        <dbReference type="ARBA" id="ARBA00005184"/>
    </source>
</evidence>
<dbReference type="PANTHER" id="PTHR31321:SF57">
    <property type="entry name" value="PECTINESTERASE 53-RELATED"/>
    <property type="match status" value="1"/>
</dbReference>
<comment type="function">
    <text evidence="8">Involved in maceration and soft-rotting of plant tissue.</text>
</comment>
<dbReference type="Pfam" id="PF01095">
    <property type="entry name" value="Pectinesterase"/>
    <property type="match status" value="1"/>
</dbReference>
<evidence type="ECO:0000256" key="3">
    <source>
        <dbReference type="ARBA" id="ARBA00013229"/>
    </source>
</evidence>
<comment type="subcellular location">
    <subcellularLocation>
        <location evidence="8">Secreted</location>
    </subcellularLocation>
</comment>
<feature type="active site" evidence="7">
    <location>
        <position position="240"/>
    </location>
</feature>
<proteinExistence type="inferred from homology"/>
<accession>A0A9Q3BGD4</accession>
<dbReference type="GO" id="GO:0005576">
    <property type="term" value="C:extracellular region"/>
    <property type="evidence" value="ECO:0007669"/>
    <property type="project" value="UniProtKB-SubCell"/>
</dbReference>
<comment type="similarity">
    <text evidence="2">Belongs to the pectinesterase family.</text>
</comment>
<sequence>MAPISAFRSLNDWLSNMLSFIDTLYTFSRILISIIFLLYLIQAASFAAAEGKCQKFAENSIRTVPPRTALIVRQGTRDDSEYKTISDAVNDLKKLSGPQQIFIFPGKYNEHVEIDYTDSLLIQGYTSDSQSLVQNEVVVHVELSMEQAGSISQSSAENIILGHTLKREFFCATLKALKCAMCGDVINSFGKGTDSQAVALTAGGEQQVFKRCLFSSYQDTLYVPSKRAYFYQCRIEGAVDFIFGAGTAWFEKVQIAVKSPLYSSVIAAQSRLAKDQTRFVFSRSRVFGIEGTPAASVCLGRPWTSYSAVTYQFCDFSDIIKPEGWSTWMPDNPQTEHIQFEEYSNTGPGARPKHKLANMLSEPRTIESVLGADFVAWAI</sequence>
<dbReference type="GO" id="GO:0045490">
    <property type="term" value="P:pectin catabolic process"/>
    <property type="evidence" value="ECO:0007669"/>
    <property type="project" value="UniProtKB-UniRule"/>
</dbReference>
<dbReference type="Gene3D" id="2.160.20.10">
    <property type="entry name" value="Single-stranded right-handed beta-helix, Pectin lyase-like"/>
    <property type="match status" value="1"/>
</dbReference>
<dbReference type="Proteomes" id="UP000765509">
    <property type="component" value="Unassembled WGS sequence"/>
</dbReference>
<evidence type="ECO:0000313" key="11">
    <source>
        <dbReference type="Proteomes" id="UP000765509"/>
    </source>
</evidence>
<comment type="pathway">
    <text evidence="1 8">Glycan metabolism; pectin degradation; 2-dehydro-3-deoxy-D-gluconate from pectin: step 1/5.</text>
</comment>
<evidence type="ECO:0000259" key="9">
    <source>
        <dbReference type="Pfam" id="PF01095"/>
    </source>
</evidence>
<keyword evidence="8" id="KW-0961">Cell wall biogenesis/degradation</keyword>
<keyword evidence="5 8" id="KW-0063">Aspartyl esterase</keyword>
<dbReference type="OrthoDB" id="2019149at2759"/>
<dbReference type="InterPro" id="IPR033131">
    <property type="entry name" value="Pectinesterase_Asp_AS"/>
</dbReference>
<evidence type="ECO:0000313" key="10">
    <source>
        <dbReference type="EMBL" id="MBW0464809.1"/>
    </source>
</evidence>